<dbReference type="GO" id="GO:0016812">
    <property type="term" value="F:hydrolase activity, acting on carbon-nitrogen (but not peptide) bonds, in cyclic amides"/>
    <property type="evidence" value="ECO:0007669"/>
    <property type="project" value="TreeGrafter"/>
</dbReference>
<dbReference type="InterPro" id="IPR011059">
    <property type="entry name" value="Metal-dep_hydrolase_composite"/>
</dbReference>
<evidence type="ECO:0008006" key="2">
    <source>
        <dbReference type="Google" id="ProtNLM"/>
    </source>
</evidence>
<accession>A0A381QNX7</accession>
<organism evidence="1">
    <name type="scientific">marine metagenome</name>
    <dbReference type="NCBI Taxonomy" id="408172"/>
    <lineage>
        <taxon>unclassified sequences</taxon>
        <taxon>metagenomes</taxon>
        <taxon>ecological metagenomes</taxon>
    </lineage>
</organism>
<dbReference type="EMBL" id="UINC01001416">
    <property type="protein sequence ID" value="SUZ80189.1"/>
    <property type="molecule type" value="Genomic_DNA"/>
</dbReference>
<dbReference type="AlphaFoldDB" id="A0A381QNX7"/>
<gene>
    <name evidence="1" type="ORF">METZ01_LOCUS33043</name>
</gene>
<dbReference type="InterPro" id="IPR050378">
    <property type="entry name" value="Metallo-dep_Hydrolases_sf"/>
</dbReference>
<dbReference type="GO" id="GO:0005829">
    <property type="term" value="C:cytosol"/>
    <property type="evidence" value="ECO:0007669"/>
    <property type="project" value="TreeGrafter"/>
</dbReference>
<feature type="non-terminal residue" evidence="1">
    <location>
        <position position="158"/>
    </location>
</feature>
<sequence length="158" mass="17673">MKKILLITLINLFYYNFSISQIAEAPERFRGEGPFEQLIIRGATLINGNGAPPIGPVDVVVENNKIVSIRSVGYPGLEINEKRRPKAIKGAKEINAHGMYLLPGFIDMHGHIGETTRGRADYVYKLWMAHGITTIRDPGCGNGLKWVLKQKEDSRKNK</sequence>
<dbReference type="SUPFAM" id="SSF51338">
    <property type="entry name" value="Composite domain of metallo-dependent hydrolases"/>
    <property type="match status" value="1"/>
</dbReference>
<dbReference type="PANTHER" id="PTHR11647">
    <property type="entry name" value="HYDRANTOINASE/DIHYDROPYRIMIDINASE FAMILY MEMBER"/>
    <property type="match status" value="1"/>
</dbReference>
<dbReference type="PANTHER" id="PTHR11647:SF1">
    <property type="entry name" value="COLLAPSIN RESPONSE MEDIATOR PROTEIN"/>
    <property type="match status" value="1"/>
</dbReference>
<reference evidence="1" key="1">
    <citation type="submission" date="2018-05" db="EMBL/GenBank/DDBJ databases">
        <authorList>
            <person name="Lanie J.A."/>
            <person name="Ng W.-L."/>
            <person name="Kazmierczak K.M."/>
            <person name="Andrzejewski T.M."/>
            <person name="Davidsen T.M."/>
            <person name="Wayne K.J."/>
            <person name="Tettelin H."/>
            <person name="Glass J.I."/>
            <person name="Rusch D."/>
            <person name="Podicherti R."/>
            <person name="Tsui H.-C.T."/>
            <person name="Winkler M.E."/>
        </authorList>
    </citation>
    <scope>NUCLEOTIDE SEQUENCE</scope>
</reference>
<evidence type="ECO:0000313" key="1">
    <source>
        <dbReference type="EMBL" id="SUZ80189.1"/>
    </source>
</evidence>
<protein>
    <recommendedName>
        <fullName evidence="2">Amidohydrolase-related domain-containing protein</fullName>
    </recommendedName>
</protein>
<dbReference type="Gene3D" id="2.30.40.10">
    <property type="entry name" value="Urease, subunit C, domain 1"/>
    <property type="match status" value="1"/>
</dbReference>
<name>A0A381QNX7_9ZZZZ</name>
<proteinExistence type="predicted"/>